<dbReference type="InterPro" id="IPR020667">
    <property type="entry name" value="DNA_mismatch_repair_MutL"/>
</dbReference>
<dbReference type="InterPro" id="IPR014790">
    <property type="entry name" value="MutL_C"/>
</dbReference>
<dbReference type="Gene3D" id="3.30.1540.20">
    <property type="entry name" value="MutL, C-terminal domain, dimerisation subdomain"/>
    <property type="match status" value="1"/>
</dbReference>
<gene>
    <name evidence="4" type="primary">mutL</name>
    <name evidence="8" type="ORF">J2Z79_000170</name>
</gene>
<dbReference type="PROSITE" id="PS00058">
    <property type="entry name" value="DNA_MISMATCH_REPAIR_1"/>
    <property type="match status" value="1"/>
</dbReference>
<evidence type="ECO:0000256" key="2">
    <source>
        <dbReference type="ARBA" id="ARBA00022763"/>
    </source>
</evidence>
<dbReference type="Gene3D" id="3.30.230.10">
    <property type="match status" value="1"/>
</dbReference>
<feature type="domain" description="MutL C-terminal dimerisation" evidence="6">
    <location>
        <begin position="460"/>
        <end position="606"/>
    </location>
</feature>
<evidence type="ECO:0000256" key="3">
    <source>
        <dbReference type="ARBA" id="ARBA00023204"/>
    </source>
</evidence>
<evidence type="ECO:0000259" key="6">
    <source>
        <dbReference type="SMART" id="SM00853"/>
    </source>
</evidence>
<dbReference type="SUPFAM" id="SSF118116">
    <property type="entry name" value="DNA mismatch repair protein MutL"/>
    <property type="match status" value="1"/>
</dbReference>
<dbReference type="InterPro" id="IPR036890">
    <property type="entry name" value="HATPase_C_sf"/>
</dbReference>
<evidence type="ECO:0000313" key="9">
    <source>
        <dbReference type="Proteomes" id="UP001519289"/>
    </source>
</evidence>
<accession>A0ABS4JMM9</accession>
<keyword evidence="9" id="KW-1185">Reference proteome</keyword>
<evidence type="ECO:0000256" key="5">
    <source>
        <dbReference type="SAM" id="MobiDB-lite"/>
    </source>
</evidence>
<organism evidence="8 9">
    <name type="scientific">Symbiobacterium terraclitae</name>
    <dbReference type="NCBI Taxonomy" id="557451"/>
    <lineage>
        <taxon>Bacteria</taxon>
        <taxon>Bacillati</taxon>
        <taxon>Bacillota</taxon>
        <taxon>Clostridia</taxon>
        <taxon>Eubacteriales</taxon>
        <taxon>Symbiobacteriaceae</taxon>
        <taxon>Symbiobacterium</taxon>
    </lineage>
</organism>
<dbReference type="RefSeq" id="WP_209464944.1">
    <property type="nucleotide sequence ID" value="NZ_JAGGLG010000001.1"/>
</dbReference>
<dbReference type="InterPro" id="IPR013507">
    <property type="entry name" value="DNA_mismatch_S5_2-like"/>
</dbReference>
<evidence type="ECO:0000256" key="1">
    <source>
        <dbReference type="ARBA" id="ARBA00006082"/>
    </source>
</evidence>
<dbReference type="CDD" id="cd00782">
    <property type="entry name" value="MutL_Trans"/>
    <property type="match status" value="1"/>
</dbReference>
<dbReference type="Proteomes" id="UP001519289">
    <property type="component" value="Unassembled WGS sequence"/>
</dbReference>
<dbReference type="InterPro" id="IPR002099">
    <property type="entry name" value="MutL/Mlh/PMS"/>
</dbReference>
<feature type="domain" description="DNA mismatch repair protein S5" evidence="7">
    <location>
        <begin position="209"/>
        <end position="327"/>
    </location>
</feature>
<dbReference type="InterPro" id="IPR042120">
    <property type="entry name" value="MutL_C_dimsub"/>
</dbReference>
<proteinExistence type="inferred from homology"/>
<dbReference type="SUPFAM" id="SSF55874">
    <property type="entry name" value="ATPase domain of HSP90 chaperone/DNA topoisomerase II/histidine kinase"/>
    <property type="match status" value="1"/>
</dbReference>
<dbReference type="SUPFAM" id="SSF54211">
    <property type="entry name" value="Ribosomal protein S5 domain 2-like"/>
    <property type="match status" value="1"/>
</dbReference>
<dbReference type="Gene3D" id="3.30.565.10">
    <property type="entry name" value="Histidine kinase-like ATPase, C-terminal domain"/>
    <property type="match status" value="1"/>
</dbReference>
<sequence length="648" mass="69446">MARIHLLDEQTANQIAAGEVVERPASVVKELVENALDAGAKRIVVEVSGGGRDLVRVSDDGSGMLPEDARLALQRHATSKIRTADDLSCITTMGFRGEALPSIAAVAQFELVTRPHDQLAGYRIVVEGGQITEAGEHGCPAGTRVTVRNLFYNVPARLKYLKTNATEMGQIGDMLTRLALANPDVAFRFHSGQVQVFATPGNGDLMGAITALLGREVAKELIPVDYRDDAARVWGYIGRPSIARAGRNHQYFFVNRRAIRTIGARYALEEAYAHLLPGGRYPVCILFIEVEPREVDVNVHPTKAEVRFERDREVRAAVYKAARQGLGGALLIPGTEITADGEVQVPDRAAEKAAIQRGWVPPGARRPGEGGGRAAPPPWQAGGAQTARSSAAETAAPYGGRSAAPPESWGPAPLPAGGLQSILADRAAGEVAATGITQVTQAILVPHPTDPAGLIRALRPLGQIHRSYIACDGPEGLYLIDQHAAHERIFFERLYRAAEEAEAAVQPLLFPITLDLTPAQMALWQENAAIFAESGFEAEPFGGSTLLIQGVPAGLGPDHVARLVSDFLDRLQEERIAPGTSVTDRRRRVVAAMAACKAAIKARDALQPEDIAALLSDLAACESPATCPHGRPTIICVPVEELEKRFKR</sequence>
<dbReference type="Pfam" id="PF13589">
    <property type="entry name" value="HATPase_c_3"/>
    <property type="match status" value="1"/>
</dbReference>
<dbReference type="EMBL" id="JAGGLG010000001">
    <property type="protein sequence ID" value="MBP2016797.1"/>
    <property type="molecule type" value="Genomic_DNA"/>
</dbReference>
<dbReference type="SMART" id="SM00853">
    <property type="entry name" value="MutL_C"/>
    <property type="match status" value="1"/>
</dbReference>
<dbReference type="InterPro" id="IPR037198">
    <property type="entry name" value="MutL_C_sf"/>
</dbReference>
<evidence type="ECO:0000313" key="8">
    <source>
        <dbReference type="EMBL" id="MBP2016797.1"/>
    </source>
</evidence>
<dbReference type="InterPro" id="IPR038973">
    <property type="entry name" value="MutL/Mlh/Pms-like"/>
</dbReference>
<comment type="similarity">
    <text evidence="1 4">Belongs to the DNA mismatch repair MutL/HexB family.</text>
</comment>
<dbReference type="InterPro" id="IPR020568">
    <property type="entry name" value="Ribosomal_Su5_D2-typ_SF"/>
</dbReference>
<reference evidence="8 9" key="1">
    <citation type="submission" date="2021-03" db="EMBL/GenBank/DDBJ databases">
        <title>Genomic Encyclopedia of Type Strains, Phase IV (KMG-IV): sequencing the most valuable type-strain genomes for metagenomic binning, comparative biology and taxonomic classification.</title>
        <authorList>
            <person name="Goeker M."/>
        </authorList>
    </citation>
    <scope>NUCLEOTIDE SEQUENCE [LARGE SCALE GENOMIC DNA]</scope>
    <source>
        <strain evidence="8 9">DSM 27138</strain>
    </source>
</reference>
<dbReference type="Pfam" id="PF08676">
    <property type="entry name" value="MutL_C"/>
    <property type="match status" value="1"/>
</dbReference>
<dbReference type="NCBIfam" id="TIGR00585">
    <property type="entry name" value="mutl"/>
    <property type="match status" value="1"/>
</dbReference>
<protein>
    <recommendedName>
        <fullName evidence="4">DNA mismatch repair protein MutL</fullName>
    </recommendedName>
</protein>
<dbReference type="InterPro" id="IPR014721">
    <property type="entry name" value="Ribsml_uS5_D2-typ_fold_subgr"/>
</dbReference>
<dbReference type="CDD" id="cd16926">
    <property type="entry name" value="HATPase_MutL-MLH-PMS-like"/>
    <property type="match status" value="1"/>
</dbReference>
<name>A0ABS4JMM9_9FIRM</name>
<dbReference type="Pfam" id="PF01119">
    <property type="entry name" value="DNA_mis_repair"/>
    <property type="match status" value="1"/>
</dbReference>
<dbReference type="PANTHER" id="PTHR10073">
    <property type="entry name" value="DNA MISMATCH REPAIR PROTEIN MLH, PMS, MUTL"/>
    <property type="match status" value="1"/>
</dbReference>
<dbReference type="HAMAP" id="MF_00149">
    <property type="entry name" value="DNA_mis_repair"/>
    <property type="match status" value="1"/>
</dbReference>
<dbReference type="InterPro" id="IPR042121">
    <property type="entry name" value="MutL_C_regsub"/>
</dbReference>
<dbReference type="InterPro" id="IPR014762">
    <property type="entry name" value="DNA_mismatch_repair_CS"/>
</dbReference>
<comment type="function">
    <text evidence="4">This protein is involved in the repair of mismatches in DNA. It is required for dam-dependent methyl-directed DNA mismatch repair. May act as a 'molecular matchmaker', a protein that promotes the formation of a stable complex between two or more DNA-binding proteins in an ATP-dependent manner without itself being part of a final effector complex.</text>
</comment>
<dbReference type="Gene3D" id="3.30.1370.100">
    <property type="entry name" value="MutL, C-terminal domain, regulatory subdomain"/>
    <property type="match status" value="1"/>
</dbReference>
<feature type="region of interest" description="Disordered" evidence="5">
    <location>
        <begin position="352"/>
        <end position="413"/>
    </location>
</feature>
<dbReference type="SMART" id="SM01340">
    <property type="entry name" value="DNA_mis_repair"/>
    <property type="match status" value="1"/>
</dbReference>
<keyword evidence="2 4" id="KW-0227">DNA damage</keyword>
<dbReference type="PANTHER" id="PTHR10073:SF12">
    <property type="entry name" value="DNA MISMATCH REPAIR PROTEIN MLH1"/>
    <property type="match status" value="1"/>
</dbReference>
<keyword evidence="3 4" id="KW-0234">DNA repair</keyword>
<evidence type="ECO:0000259" key="7">
    <source>
        <dbReference type="SMART" id="SM01340"/>
    </source>
</evidence>
<comment type="caution">
    <text evidence="8">The sequence shown here is derived from an EMBL/GenBank/DDBJ whole genome shotgun (WGS) entry which is preliminary data.</text>
</comment>
<evidence type="ECO:0000256" key="4">
    <source>
        <dbReference type="HAMAP-Rule" id="MF_00149"/>
    </source>
</evidence>